<sequence>MYQQFSREEYAPKGKRLLLEPLHEEFAPAHDQDPELDWEHIKELARLCAGCGKCQQACARKLSTADLLSDVRAQHPDWTQHFWSLWIKHMGPMWPSLGMLASLVPGWVAPKGLRPSLDSAKAMVNKHRAKPWVHIAKGPEAKVDTDTPVVIFQGCTAKNIRPQWTQKARELLRAWGYVVKDDSGFNCCGGTMHTAGLYDTMHEMQQKNIDYWRSLGRPRIAVFCASCHHALAAYAESPLQGEEAEQWKACLTPLSALLKDARWSNTEAKPELYGYHQPCHWGEDRDMPFLREILPGLVKGSGSCCGMGGILQITNPELSRNMADTCMQGFPRQARNILTGCSGCTIQLTAAAPEGITVHHWLDVVELS</sequence>
<proteinExistence type="predicted"/>
<accession>A0A1T4XIU9</accession>
<keyword evidence="5" id="KW-0411">Iron-sulfur</keyword>
<reference evidence="7 8" key="1">
    <citation type="submission" date="2017-02" db="EMBL/GenBank/DDBJ databases">
        <authorList>
            <person name="Peterson S.W."/>
        </authorList>
    </citation>
    <scope>NUCLEOTIDE SEQUENCE [LARGE SCALE GENOMIC DNA]</scope>
    <source>
        <strain evidence="7 8">DSM 16080</strain>
    </source>
</reference>
<dbReference type="PANTHER" id="PTHR32479">
    <property type="entry name" value="GLYCOLATE OXIDASE IRON-SULFUR SUBUNIT"/>
    <property type="match status" value="1"/>
</dbReference>
<dbReference type="PANTHER" id="PTHR32479:SF17">
    <property type="entry name" value="GLYCOLATE OXIDASE IRON-SULFUR SUBUNIT"/>
    <property type="match status" value="1"/>
</dbReference>
<feature type="domain" description="Cysteine-rich" evidence="6">
    <location>
        <begin position="149"/>
        <end position="231"/>
    </location>
</feature>
<protein>
    <submittedName>
        <fullName evidence="7">Glycolate oxidase iron-sulfur subunit</fullName>
    </submittedName>
</protein>
<dbReference type="EMBL" id="FUYC01000011">
    <property type="protein sequence ID" value="SKA89406.1"/>
    <property type="molecule type" value="Genomic_DNA"/>
</dbReference>
<gene>
    <name evidence="7" type="ORF">SAMN02745704_02133</name>
</gene>
<evidence type="ECO:0000256" key="1">
    <source>
        <dbReference type="ARBA" id="ARBA00022485"/>
    </source>
</evidence>
<keyword evidence="1" id="KW-0004">4Fe-4S</keyword>
<dbReference type="Proteomes" id="UP000190027">
    <property type="component" value="Unassembled WGS sequence"/>
</dbReference>
<dbReference type="GO" id="GO:0046872">
    <property type="term" value="F:metal ion binding"/>
    <property type="evidence" value="ECO:0007669"/>
    <property type="project" value="UniProtKB-KW"/>
</dbReference>
<keyword evidence="4" id="KW-0408">Iron</keyword>
<keyword evidence="8" id="KW-1185">Reference proteome</keyword>
<name>A0A1T4XIU9_9BACT</name>
<evidence type="ECO:0000259" key="6">
    <source>
        <dbReference type="Pfam" id="PF02754"/>
    </source>
</evidence>
<dbReference type="GO" id="GO:0016491">
    <property type="term" value="F:oxidoreductase activity"/>
    <property type="evidence" value="ECO:0007669"/>
    <property type="project" value="UniProtKB-ARBA"/>
</dbReference>
<organism evidence="7 8">
    <name type="scientific">Paucidesulfovibrio gracilis DSM 16080</name>
    <dbReference type="NCBI Taxonomy" id="1121449"/>
    <lineage>
        <taxon>Bacteria</taxon>
        <taxon>Pseudomonadati</taxon>
        <taxon>Thermodesulfobacteriota</taxon>
        <taxon>Desulfovibrionia</taxon>
        <taxon>Desulfovibrionales</taxon>
        <taxon>Desulfovibrionaceae</taxon>
        <taxon>Paucidesulfovibrio</taxon>
    </lineage>
</organism>
<dbReference type="AlphaFoldDB" id="A0A1T4XIU9"/>
<feature type="domain" description="Cysteine-rich" evidence="6">
    <location>
        <begin position="274"/>
        <end position="348"/>
    </location>
</feature>
<keyword evidence="2" id="KW-0479">Metal-binding</keyword>
<dbReference type="InterPro" id="IPR004017">
    <property type="entry name" value="Cys_rich_dom"/>
</dbReference>
<dbReference type="STRING" id="1121449.SAMN02745704_02133"/>
<evidence type="ECO:0000256" key="4">
    <source>
        <dbReference type="ARBA" id="ARBA00023004"/>
    </source>
</evidence>
<dbReference type="Pfam" id="PF02754">
    <property type="entry name" value="CCG"/>
    <property type="match status" value="2"/>
</dbReference>
<evidence type="ECO:0000313" key="8">
    <source>
        <dbReference type="Proteomes" id="UP000190027"/>
    </source>
</evidence>
<evidence type="ECO:0000256" key="3">
    <source>
        <dbReference type="ARBA" id="ARBA00022737"/>
    </source>
</evidence>
<evidence type="ECO:0000256" key="2">
    <source>
        <dbReference type="ARBA" id="ARBA00022723"/>
    </source>
</evidence>
<evidence type="ECO:0000256" key="5">
    <source>
        <dbReference type="ARBA" id="ARBA00023014"/>
    </source>
</evidence>
<evidence type="ECO:0000313" key="7">
    <source>
        <dbReference type="EMBL" id="SKA89406.1"/>
    </source>
</evidence>
<keyword evidence="3" id="KW-0677">Repeat</keyword>
<dbReference type="GO" id="GO:0051539">
    <property type="term" value="F:4 iron, 4 sulfur cluster binding"/>
    <property type="evidence" value="ECO:0007669"/>
    <property type="project" value="UniProtKB-KW"/>
</dbReference>